<accession>A0A7W7KDH4</accession>
<gene>
    <name evidence="1" type="ORF">HNO88_004162</name>
</gene>
<dbReference type="AlphaFoldDB" id="A0A7W7KDH4"/>
<dbReference type="EMBL" id="JACHLR010000033">
    <property type="protein sequence ID" value="MBB4860817.1"/>
    <property type="molecule type" value="Genomic_DNA"/>
</dbReference>
<keyword evidence="2" id="KW-1185">Reference proteome</keyword>
<organism evidence="1 2">
    <name type="scientific">Novosphingobium chloroacetimidivorans</name>
    <dbReference type="NCBI Taxonomy" id="1428314"/>
    <lineage>
        <taxon>Bacteria</taxon>
        <taxon>Pseudomonadati</taxon>
        <taxon>Pseudomonadota</taxon>
        <taxon>Alphaproteobacteria</taxon>
        <taxon>Sphingomonadales</taxon>
        <taxon>Sphingomonadaceae</taxon>
        <taxon>Novosphingobium</taxon>
    </lineage>
</organism>
<name>A0A7W7KDH4_9SPHN</name>
<comment type="caution">
    <text evidence="1">The sequence shown here is derived from an EMBL/GenBank/DDBJ whole genome shotgun (WGS) entry which is preliminary data.</text>
</comment>
<sequence>MVKLLQILKYRGQQSGAPMRSRGTYWGIPQEQSLYENFGGDEQMLKSIGLAPKSIGGRLTQVRPSRNVGTYKLAQSGADLGHTLP</sequence>
<dbReference type="Proteomes" id="UP000555448">
    <property type="component" value="Unassembled WGS sequence"/>
</dbReference>
<proteinExistence type="predicted"/>
<evidence type="ECO:0000313" key="1">
    <source>
        <dbReference type="EMBL" id="MBB4860817.1"/>
    </source>
</evidence>
<evidence type="ECO:0000313" key="2">
    <source>
        <dbReference type="Proteomes" id="UP000555448"/>
    </source>
</evidence>
<reference evidence="1 2" key="1">
    <citation type="submission" date="2020-08" db="EMBL/GenBank/DDBJ databases">
        <title>Functional genomics of gut bacteria from endangered species of beetles.</title>
        <authorList>
            <person name="Carlos-Shanley C."/>
        </authorList>
    </citation>
    <scope>NUCLEOTIDE SEQUENCE [LARGE SCALE GENOMIC DNA]</scope>
    <source>
        <strain evidence="1 2">S00245</strain>
    </source>
</reference>
<protein>
    <submittedName>
        <fullName evidence="1">Uncharacterized protein</fullName>
    </submittedName>
</protein>